<accession>A0ABW2KUC4</accession>
<evidence type="ECO:0000313" key="4">
    <source>
        <dbReference type="Proteomes" id="UP001596456"/>
    </source>
</evidence>
<proteinExistence type="predicted"/>
<keyword evidence="1" id="KW-0051">Antiviral defense</keyword>
<dbReference type="PANTHER" id="PTHR36700">
    <property type="entry name" value="CRISPR SYSTEM CMR SUBUNIT CMR4"/>
    <property type="match status" value="1"/>
</dbReference>
<keyword evidence="4" id="KW-1185">Reference proteome</keyword>
<sequence length="293" mass="31517">MPDGARASLFIHALTGLHPGSGTALGVVDLPVQRERHTGWPLIPASSIKGVLRAAMKRKYNDDGQLWAVFGPDTDNAAEHAGALALTDARILAFPVRSLKGVFAWVTCPAVLARFCRDRGLVGEQPLPAVPTVPTGKVLCPKGSPLLIENTALILEEFDFDYEGDPGPWPEVLARAVDAATGDRMCTHLAILSDDDFGHFVQHATEVVARIGLDAKTKTVKNGALFYEEVLPAETLFHALVMAEPSRRTGTPMPAEDVLTWVRQSELDVVQIGADETIGRGICRLTWADGGAR</sequence>
<dbReference type="InterPro" id="IPR005537">
    <property type="entry name" value="RAMP_III_fam"/>
</dbReference>
<gene>
    <name evidence="3" type="primary">cmr4</name>
    <name evidence="3" type="ORF">ACFQPS_05680</name>
</gene>
<dbReference type="Pfam" id="PF03787">
    <property type="entry name" value="RAMPs"/>
    <property type="match status" value="1"/>
</dbReference>
<reference evidence="4" key="1">
    <citation type="journal article" date="2019" name="Int. J. Syst. Evol. Microbiol.">
        <title>The Global Catalogue of Microorganisms (GCM) 10K type strain sequencing project: providing services to taxonomists for standard genome sequencing and annotation.</title>
        <authorList>
            <consortium name="The Broad Institute Genomics Platform"/>
            <consortium name="The Broad Institute Genome Sequencing Center for Infectious Disease"/>
            <person name="Wu L."/>
            <person name="Ma J."/>
        </authorList>
    </citation>
    <scope>NUCLEOTIDE SEQUENCE [LARGE SCALE GENOMIC DNA]</scope>
    <source>
        <strain evidence="4">CGMCC 1.16275</strain>
    </source>
</reference>
<dbReference type="InterPro" id="IPR013410">
    <property type="entry name" value="CRISPR-assoc_RAMP_Cmr4"/>
</dbReference>
<evidence type="ECO:0000313" key="3">
    <source>
        <dbReference type="EMBL" id="MFC7332644.1"/>
    </source>
</evidence>
<protein>
    <submittedName>
        <fullName evidence="3">Type III-B CRISPR module RAMP protein Cmr4</fullName>
    </submittedName>
</protein>
<dbReference type="EMBL" id="JBHTCM010000006">
    <property type="protein sequence ID" value="MFC7332644.1"/>
    <property type="molecule type" value="Genomic_DNA"/>
</dbReference>
<evidence type="ECO:0000256" key="1">
    <source>
        <dbReference type="ARBA" id="ARBA00023118"/>
    </source>
</evidence>
<dbReference type="Proteomes" id="UP001596456">
    <property type="component" value="Unassembled WGS sequence"/>
</dbReference>
<evidence type="ECO:0000259" key="2">
    <source>
        <dbReference type="Pfam" id="PF03787"/>
    </source>
</evidence>
<dbReference type="PANTHER" id="PTHR36700:SF1">
    <property type="entry name" value="CRISPR SYSTEM CMR SUBUNIT CMR4"/>
    <property type="match status" value="1"/>
</dbReference>
<dbReference type="NCBIfam" id="TIGR02580">
    <property type="entry name" value="cas_RAMP_Cmr4"/>
    <property type="match status" value="1"/>
</dbReference>
<dbReference type="CDD" id="cd09682">
    <property type="entry name" value="Cmr4_III-B"/>
    <property type="match status" value="1"/>
</dbReference>
<organism evidence="3 4">
    <name type="scientific">Rhodocista pekingensis</name>
    <dbReference type="NCBI Taxonomy" id="201185"/>
    <lineage>
        <taxon>Bacteria</taxon>
        <taxon>Pseudomonadati</taxon>
        <taxon>Pseudomonadota</taxon>
        <taxon>Alphaproteobacteria</taxon>
        <taxon>Rhodospirillales</taxon>
        <taxon>Azospirillaceae</taxon>
        <taxon>Rhodocista</taxon>
    </lineage>
</organism>
<dbReference type="RefSeq" id="WP_377357181.1">
    <property type="nucleotide sequence ID" value="NZ_JBHTCM010000006.1"/>
</dbReference>
<name>A0ABW2KUC4_9PROT</name>
<feature type="domain" description="CRISPR type III-associated protein" evidence="2">
    <location>
        <begin position="11"/>
        <end position="283"/>
    </location>
</feature>
<comment type="caution">
    <text evidence="3">The sequence shown here is derived from an EMBL/GenBank/DDBJ whole genome shotgun (WGS) entry which is preliminary data.</text>
</comment>